<organism evidence="10 11">
    <name type="scientific">Caerostris extrusa</name>
    <name type="common">Bark spider</name>
    <name type="synonym">Caerostris bankana</name>
    <dbReference type="NCBI Taxonomy" id="172846"/>
    <lineage>
        <taxon>Eukaryota</taxon>
        <taxon>Metazoa</taxon>
        <taxon>Ecdysozoa</taxon>
        <taxon>Arthropoda</taxon>
        <taxon>Chelicerata</taxon>
        <taxon>Arachnida</taxon>
        <taxon>Araneae</taxon>
        <taxon>Araneomorphae</taxon>
        <taxon>Entelegynae</taxon>
        <taxon>Araneoidea</taxon>
        <taxon>Araneidae</taxon>
        <taxon>Caerostris</taxon>
    </lineage>
</organism>
<dbReference type="InterPro" id="IPR000175">
    <property type="entry name" value="Na/ntran_symport"/>
</dbReference>
<comment type="caution">
    <text evidence="10">The sequence shown here is derived from an EMBL/GenBank/DDBJ whole genome shotgun (WGS) entry which is preliminary data.</text>
</comment>
<feature type="transmembrane region" description="Helical" evidence="9">
    <location>
        <begin position="222"/>
        <end position="243"/>
    </location>
</feature>
<dbReference type="EMBL" id="BPLR01009587">
    <property type="protein sequence ID" value="GIY33066.1"/>
    <property type="molecule type" value="Genomic_DNA"/>
</dbReference>
<feature type="transmembrane region" description="Helical" evidence="9">
    <location>
        <begin position="179"/>
        <end position="201"/>
    </location>
</feature>
<keyword evidence="11" id="KW-1185">Reference proteome</keyword>
<feature type="binding site" evidence="8">
    <location>
        <position position="53"/>
    </location>
    <ligand>
        <name>Na(+)</name>
        <dbReference type="ChEBI" id="CHEBI:29101"/>
        <label>1</label>
    </ligand>
</feature>
<keyword evidence="5" id="KW-0769">Symport</keyword>
<dbReference type="PRINTS" id="PR00176">
    <property type="entry name" value="NANEUSMPORT"/>
</dbReference>
<evidence type="ECO:0000256" key="3">
    <source>
        <dbReference type="ARBA" id="ARBA00022448"/>
    </source>
</evidence>
<evidence type="ECO:0000256" key="9">
    <source>
        <dbReference type="SAM" id="Phobius"/>
    </source>
</evidence>
<evidence type="ECO:0000256" key="5">
    <source>
        <dbReference type="ARBA" id="ARBA00022847"/>
    </source>
</evidence>
<keyword evidence="8" id="KW-0915">Sodium</keyword>
<feature type="transmembrane region" description="Helical" evidence="9">
    <location>
        <begin position="106"/>
        <end position="127"/>
    </location>
</feature>
<evidence type="ECO:0000256" key="4">
    <source>
        <dbReference type="ARBA" id="ARBA00022692"/>
    </source>
</evidence>
<sequence>MFYLTPEWERYGEMLLCKFSFHCLHVSGLITLASYNRFHNNCFKFFLVITFGNSATSFFAGFVIFSIVGFMAHEMGVPVKEVAAQGAGLAFIAYPEAVARLPVSPLWAFLFFFMLLTLGLGTQFTLIETVTTTIVDTWPDRLRRFKSYVLALVCLVMYLCGLIICTKGGMYVLQLMDNYCASFSALIIGLVEVIVIGWVYGAERFLNDIKVMMGYYPFPYHYWRLMWKIVVPTLITSILIFTIMDLKPTEYGAYEYPEWATYVGWLFSLASVSAIPFVIVLKICKARGPVLQRIRILLEPTEEWGPKLQMHRMETHSPKHTDSQVPLALPNYDPEGYNDSEFGDNLGSKISVGDDSCSEFEGLRLNIPSRVSETGV</sequence>
<dbReference type="GO" id="GO:0015375">
    <property type="term" value="F:glycine:sodium symporter activity"/>
    <property type="evidence" value="ECO:0007669"/>
    <property type="project" value="TreeGrafter"/>
</dbReference>
<accession>A0AAV4SIQ2</accession>
<dbReference type="SUPFAM" id="SSF161070">
    <property type="entry name" value="SNF-like"/>
    <property type="match status" value="1"/>
</dbReference>
<evidence type="ECO:0000313" key="10">
    <source>
        <dbReference type="EMBL" id="GIY33066.1"/>
    </source>
</evidence>
<dbReference type="PANTHER" id="PTHR11616:SF240">
    <property type="entry name" value="BLOATED TUBULES, ISOFORM B-RELATED"/>
    <property type="match status" value="1"/>
</dbReference>
<feature type="binding site" evidence="8">
    <location>
        <position position="20"/>
    </location>
    <ligand>
        <name>Na(+)</name>
        <dbReference type="ChEBI" id="CHEBI:29101"/>
        <label>1</label>
    </ligand>
</feature>
<dbReference type="AlphaFoldDB" id="A0AAV4SIQ2"/>
<keyword evidence="3" id="KW-0813">Transport</keyword>
<evidence type="ECO:0000256" key="7">
    <source>
        <dbReference type="ARBA" id="ARBA00023136"/>
    </source>
</evidence>
<keyword evidence="7 9" id="KW-0472">Membrane</keyword>
<feature type="transmembrane region" description="Helical" evidence="9">
    <location>
        <begin position="263"/>
        <end position="284"/>
    </location>
</feature>
<evidence type="ECO:0000256" key="2">
    <source>
        <dbReference type="ARBA" id="ARBA00006459"/>
    </source>
</evidence>
<comment type="subcellular location">
    <subcellularLocation>
        <location evidence="1">Membrane</location>
        <topology evidence="1">Multi-pass membrane protein</topology>
    </subcellularLocation>
</comment>
<dbReference type="PANTHER" id="PTHR11616">
    <property type="entry name" value="SODIUM/CHLORIDE DEPENDENT TRANSPORTER"/>
    <property type="match status" value="1"/>
</dbReference>
<reference evidence="10 11" key="1">
    <citation type="submission" date="2021-06" db="EMBL/GenBank/DDBJ databases">
        <title>Caerostris extrusa draft genome.</title>
        <authorList>
            <person name="Kono N."/>
            <person name="Arakawa K."/>
        </authorList>
    </citation>
    <scope>NUCLEOTIDE SEQUENCE [LARGE SCALE GENOMIC DNA]</scope>
</reference>
<gene>
    <name evidence="10" type="primary">slc6a5</name>
    <name evidence="10" type="ORF">CEXT_395821</name>
</gene>
<feature type="transmembrane region" description="Helical" evidence="9">
    <location>
        <begin position="148"/>
        <end position="173"/>
    </location>
</feature>
<evidence type="ECO:0000256" key="6">
    <source>
        <dbReference type="ARBA" id="ARBA00022989"/>
    </source>
</evidence>
<evidence type="ECO:0000313" key="11">
    <source>
        <dbReference type="Proteomes" id="UP001054945"/>
    </source>
</evidence>
<dbReference type="Proteomes" id="UP001054945">
    <property type="component" value="Unassembled WGS sequence"/>
</dbReference>
<feature type="transmembrane region" description="Helical" evidence="9">
    <location>
        <begin position="45"/>
        <end position="72"/>
    </location>
</feature>
<evidence type="ECO:0000256" key="8">
    <source>
        <dbReference type="PIRSR" id="PIRSR600175-1"/>
    </source>
</evidence>
<feature type="binding site" evidence="8">
    <location>
        <position position="118"/>
    </location>
    <ligand>
        <name>Na(+)</name>
        <dbReference type="ChEBI" id="CHEBI:29101"/>
        <label>1</label>
    </ligand>
</feature>
<dbReference type="Pfam" id="PF00209">
    <property type="entry name" value="SNF"/>
    <property type="match status" value="1"/>
</dbReference>
<dbReference type="InterPro" id="IPR037272">
    <property type="entry name" value="SNS_sf"/>
</dbReference>
<dbReference type="GO" id="GO:0046872">
    <property type="term" value="F:metal ion binding"/>
    <property type="evidence" value="ECO:0007669"/>
    <property type="project" value="UniProtKB-KW"/>
</dbReference>
<dbReference type="PROSITE" id="PS50267">
    <property type="entry name" value="NA_NEUROTRAN_SYMP_3"/>
    <property type="match status" value="1"/>
</dbReference>
<keyword evidence="4 9" id="KW-0812">Transmembrane</keyword>
<proteinExistence type="inferred from homology"/>
<dbReference type="GO" id="GO:0005886">
    <property type="term" value="C:plasma membrane"/>
    <property type="evidence" value="ECO:0007669"/>
    <property type="project" value="TreeGrafter"/>
</dbReference>
<name>A0AAV4SIQ2_CAEEX</name>
<protein>
    <submittedName>
        <fullName evidence="10">Sodium- and chloride-dependent glycine transporter 2</fullName>
    </submittedName>
</protein>
<keyword evidence="6 9" id="KW-1133">Transmembrane helix</keyword>
<keyword evidence="8" id="KW-0479">Metal-binding</keyword>
<comment type="similarity">
    <text evidence="2">Belongs to the sodium:neurotransmitter symporter (SNF) (TC 2.A.22) family.</text>
</comment>
<evidence type="ECO:0000256" key="1">
    <source>
        <dbReference type="ARBA" id="ARBA00004141"/>
    </source>
</evidence>